<feature type="domain" description="Retrotransposon gag" evidence="1">
    <location>
        <begin position="2"/>
        <end position="94"/>
    </location>
</feature>
<evidence type="ECO:0000313" key="2">
    <source>
        <dbReference type="EMBL" id="KYP75970.1"/>
    </source>
</evidence>
<evidence type="ECO:0000259" key="1">
    <source>
        <dbReference type="Pfam" id="PF03732"/>
    </source>
</evidence>
<dbReference type="Gramene" id="C.cajan_19611.t">
    <property type="protein sequence ID" value="C.cajan_19611.t.cds1"/>
    <property type="gene ID" value="C.cajan_19611"/>
</dbReference>
<organism evidence="2 3">
    <name type="scientific">Cajanus cajan</name>
    <name type="common">Pigeon pea</name>
    <name type="synonym">Cajanus indicus</name>
    <dbReference type="NCBI Taxonomy" id="3821"/>
    <lineage>
        <taxon>Eukaryota</taxon>
        <taxon>Viridiplantae</taxon>
        <taxon>Streptophyta</taxon>
        <taxon>Embryophyta</taxon>
        <taxon>Tracheophyta</taxon>
        <taxon>Spermatophyta</taxon>
        <taxon>Magnoliopsida</taxon>
        <taxon>eudicotyledons</taxon>
        <taxon>Gunneridae</taxon>
        <taxon>Pentapetalae</taxon>
        <taxon>rosids</taxon>
        <taxon>fabids</taxon>
        <taxon>Fabales</taxon>
        <taxon>Fabaceae</taxon>
        <taxon>Papilionoideae</taxon>
        <taxon>50 kb inversion clade</taxon>
        <taxon>NPAAA clade</taxon>
        <taxon>indigoferoid/millettioid clade</taxon>
        <taxon>Phaseoleae</taxon>
        <taxon>Cajanus</taxon>
    </lineage>
</organism>
<dbReference type="Proteomes" id="UP000075243">
    <property type="component" value="Chromosome 1"/>
</dbReference>
<gene>
    <name evidence="2" type="ORF">KK1_020184</name>
</gene>
<dbReference type="EMBL" id="CM003603">
    <property type="protein sequence ID" value="KYP75970.1"/>
    <property type="molecule type" value="Genomic_DNA"/>
</dbReference>
<dbReference type="InterPro" id="IPR005162">
    <property type="entry name" value="Retrotrans_gag_dom"/>
</dbReference>
<sequence>MLVGEAEYWWDSTRRLLEGGGIIITWEVFRAKIFEKYFPNDVRRAKEIEFMQLKQGNMSVGEYASKFEELRKYSAFFYHPDERMKCIKFEDGLRPELRKAVGILDQNLLALGLIRKGIMKENLMIDHNGNPNLLNLQEIPVDP</sequence>
<accession>A0A151U9H6</accession>
<evidence type="ECO:0000313" key="3">
    <source>
        <dbReference type="Proteomes" id="UP000075243"/>
    </source>
</evidence>
<dbReference type="AlphaFoldDB" id="A0A151U9H6"/>
<reference evidence="2 3" key="1">
    <citation type="journal article" date="2012" name="Nat. Biotechnol.">
        <title>Draft genome sequence of pigeonpea (Cajanus cajan), an orphan legume crop of resource-poor farmers.</title>
        <authorList>
            <person name="Varshney R.K."/>
            <person name="Chen W."/>
            <person name="Li Y."/>
            <person name="Bharti A.K."/>
            <person name="Saxena R.K."/>
            <person name="Schlueter J.A."/>
            <person name="Donoghue M.T."/>
            <person name="Azam S."/>
            <person name="Fan G."/>
            <person name="Whaley A.M."/>
            <person name="Farmer A.D."/>
            <person name="Sheridan J."/>
            <person name="Iwata A."/>
            <person name="Tuteja R."/>
            <person name="Penmetsa R.V."/>
            <person name="Wu W."/>
            <person name="Upadhyaya H.D."/>
            <person name="Yang S.P."/>
            <person name="Shah T."/>
            <person name="Saxena K.B."/>
            <person name="Michael T."/>
            <person name="McCombie W.R."/>
            <person name="Yang B."/>
            <person name="Zhang G."/>
            <person name="Yang H."/>
            <person name="Wang J."/>
            <person name="Spillane C."/>
            <person name="Cook D.R."/>
            <person name="May G.D."/>
            <person name="Xu X."/>
            <person name="Jackson S.A."/>
        </authorList>
    </citation>
    <scope>NUCLEOTIDE SEQUENCE [LARGE SCALE GENOMIC DNA]</scope>
    <source>
        <strain evidence="3">cv. Asha</strain>
    </source>
</reference>
<dbReference type="Pfam" id="PF03732">
    <property type="entry name" value="Retrotrans_gag"/>
    <property type="match status" value="1"/>
</dbReference>
<protein>
    <recommendedName>
        <fullName evidence="1">Retrotransposon gag domain-containing protein</fullName>
    </recommendedName>
</protein>
<name>A0A151U9H6_CAJCA</name>
<proteinExistence type="predicted"/>
<keyword evidence="3" id="KW-1185">Reference proteome</keyword>